<evidence type="ECO:0000313" key="9">
    <source>
        <dbReference type="Proteomes" id="UP001565200"/>
    </source>
</evidence>
<organism evidence="8 9">
    <name type="scientific">Heminiphilus faecis</name>
    <dbReference type="NCBI Taxonomy" id="2601703"/>
    <lineage>
        <taxon>Bacteria</taxon>
        <taxon>Pseudomonadati</taxon>
        <taxon>Bacteroidota</taxon>
        <taxon>Bacteroidia</taxon>
        <taxon>Bacteroidales</taxon>
        <taxon>Muribaculaceae</taxon>
        <taxon>Heminiphilus</taxon>
    </lineage>
</organism>
<dbReference type="PANTHER" id="PTHR23417">
    <property type="entry name" value="3-DEOXY-D-MANNO-OCTULOSONIC-ACID TRANSFERASE/TRNA GUANINE-N 7 - -METHYLTRANSFERASE"/>
    <property type="match status" value="1"/>
</dbReference>
<keyword evidence="6" id="KW-0949">S-adenosyl-L-methionine</keyword>
<gene>
    <name evidence="8" type="primary">trmB</name>
    <name evidence="8" type="ORF">AAK873_02430</name>
</gene>
<keyword evidence="7" id="KW-0819">tRNA processing</keyword>
<comment type="function">
    <text evidence="2">Catalyzes the formation of N(7)-methylguanine at position 46 (m7G46) in tRNA.</text>
</comment>
<dbReference type="GO" id="GO:0008176">
    <property type="term" value="F:tRNA (guanine(46)-N7)-methyltransferase activity"/>
    <property type="evidence" value="ECO:0007669"/>
    <property type="project" value="UniProtKB-EC"/>
</dbReference>
<keyword evidence="9" id="KW-1185">Reference proteome</keyword>
<keyword evidence="4 8" id="KW-0489">Methyltransferase</keyword>
<keyword evidence="5 8" id="KW-0808">Transferase</keyword>
<evidence type="ECO:0000256" key="7">
    <source>
        <dbReference type="ARBA" id="ARBA00022694"/>
    </source>
</evidence>
<dbReference type="CDD" id="cd02440">
    <property type="entry name" value="AdoMet_MTases"/>
    <property type="match status" value="1"/>
</dbReference>
<protein>
    <recommendedName>
        <fullName evidence="3">tRNA (guanine(46)-N(7))-methyltransferase</fullName>
        <ecNumber evidence="3">2.1.1.33</ecNumber>
    </recommendedName>
</protein>
<dbReference type="InterPro" id="IPR029063">
    <property type="entry name" value="SAM-dependent_MTases_sf"/>
</dbReference>
<dbReference type="NCBIfam" id="NF001080">
    <property type="entry name" value="PRK00121.2-2"/>
    <property type="match status" value="1"/>
</dbReference>
<evidence type="ECO:0000256" key="3">
    <source>
        <dbReference type="ARBA" id="ARBA00011977"/>
    </source>
</evidence>
<dbReference type="SUPFAM" id="SSF53335">
    <property type="entry name" value="S-adenosyl-L-methionine-dependent methyltransferases"/>
    <property type="match status" value="1"/>
</dbReference>
<dbReference type="PROSITE" id="PS51625">
    <property type="entry name" value="SAM_MT_TRMB"/>
    <property type="match status" value="1"/>
</dbReference>
<dbReference type="PANTHER" id="PTHR23417:SF14">
    <property type="entry name" value="PENTACOTRIPEPTIDE-REPEAT REGION OF PRORP DOMAIN-CONTAINING PROTEIN"/>
    <property type="match status" value="1"/>
</dbReference>
<evidence type="ECO:0000256" key="4">
    <source>
        <dbReference type="ARBA" id="ARBA00022603"/>
    </source>
</evidence>
<dbReference type="EC" id="2.1.1.33" evidence="3"/>
<dbReference type="EMBL" id="JBCLPP010000005">
    <property type="protein sequence ID" value="MEY8244473.1"/>
    <property type="molecule type" value="Genomic_DNA"/>
</dbReference>
<sequence>MGKNKLKKFSDMESMECVFQYPFSVLKEQGFPMKGRWHSDYFHNDNPVILELGCGKGEYTVGLASRFPDKNFIGIDIKGARMWSGACQVRDRKMGNAAFLRTSIELLPYFFAPGEVDEIWITFPDPQMKKVNKRLTGTRFMRLYREVLKDGGRVHLKTDSPFLYTYTGIMARHNSLPLLADTCDLYGNPQGVDDILGIRTFYEQQWLDRGLTIKYISWNLPAQGELSEPEVEIEPDTYRSFSRGELQCPELCNPQVRIKNNDKQ</sequence>
<dbReference type="Proteomes" id="UP001565200">
    <property type="component" value="Unassembled WGS sequence"/>
</dbReference>
<name>A0ABV4CSW3_9BACT</name>
<dbReference type="Pfam" id="PF02390">
    <property type="entry name" value="Methyltransf_4"/>
    <property type="match status" value="1"/>
</dbReference>
<evidence type="ECO:0000256" key="2">
    <source>
        <dbReference type="ARBA" id="ARBA00003015"/>
    </source>
</evidence>
<dbReference type="InterPro" id="IPR003358">
    <property type="entry name" value="tRNA_(Gua-N-7)_MeTrfase_Trmb"/>
</dbReference>
<evidence type="ECO:0000313" key="8">
    <source>
        <dbReference type="EMBL" id="MEY8244473.1"/>
    </source>
</evidence>
<evidence type="ECO:0000256" key="1">
    <source>
        <dbReference type="ARBA" id="ARBA00000142"/>
    </source>
</evidence>
<comment type="catalytic activity">
    <reaction evidence="1">
        <text>guanosine(46) in tRNA + S-adenosyl-L-methionine = N(7)-methylguanosine(46) in tRNA + S-adenosyl-L-homocysteine</text>
        <dbReference type="Rhea" id="RHEA:42708"/>
        <dbReference type="Rhea" id="RHEA-COMP:10188"/>
        <dbReference type="Rhea" id="RHEA-COMP:10189"/>
        <dbReference type="ChEBI" id="CHEBI:57856"/>
        <dbReference type="ChEBI" id="CHEBI:59789"/>
        <dbReference type="ChEBI" id="CHEBI:74269"/>
        <dbReference type="ChEBI" id="CHEBI:74480"/>
        <dbReference type="EC" id="2.1.1.33"/>
    </reaction>
</comment>
<dbReference type="RefSeq" id="WP_121698340.1">
    <property type="nucleotide sequence ID" value="NZ_JBCLPP010000005.1"/>
</dbReference>
<reference evidence="8 9" key="1">
    <citation type="submission" date="2024-03" db="EMBL/GenBank/DDBJ databases">
        <title>Mouse gut bacterial collection (mGBC) of GemPharmatech.</title>
        <authorList>
            <person name="He Y."/>
            <person name="Dong L."/>
            <person name="Wu D."/>
            <person name="Gao X."/>
            <person name="Lin Z."/>
        </authorList>
    </citation>
    <scope>NUCLEOTIDE SEQUENCE [LARGE SCALE GENOMIC DNA]</scope>
    <source>
        <strain evidence="8 9">54-13</strain>
    </source>
</reference>
<dbReference type="Gene3D" id="3.40.50.150">
    <property type="entry name" value="Vaccinia Virus protein VP39"/>
    <property type="match status" value="1"/>
</dbReference>
<evidence type="ECO:0000256" key="6">
    <source>
        <dbReference type="ARBA" id="ARBA00022691"/>
    </source>
</evidence>
<accession>A0ABV4CSW3</accession>
<comment type="caution">
    <text evidence="8">The sequence shown here is derived from an EMBL/GenBank/DDBJ whole genome shotgun (WGS) entry which is preliminary data.</text>
</comment>
<proteinExistence type="predicted"/>
<evidence type="ECO:0000256" key="5">
    <source>
        <dbReference type="ARBA" id="ARBA00022679"/>
    </source>
</evidence>